<organism evidence="1">
    <name type="scientific">Tanacetum cinerariifolium</name>
    <name type="common">Dalmatian daisy</name>
    <name type="synonym">Chrysanthemum cinerariifolium</name>
    <dbReference type="NCBI Taxonomy" id="118510"/>
    <lineage>
        <taxon>Eukaryota</taxon>
        <taxon>Viridiplantae</taxon>
        <taxon>Streptophyta</taxon>
        <taxon>Embryophyta</taxon>
        <taxon>Tracheophyta</taxon>
        <taxon>Spermatophyta</taxon>
        <taxon>Magnoliopsida</taxon>
        <taxon>eudicotyledons</taxon>
        <taxon>Gunneridae</taxon>
        <taxon>Pentapetalae</taxon>
        <taxon>asterids</taxon>
        <taxon>campanulids</taxon>
        <taxon>Asterales</taxon>
        <taxon>Asteraceae</taxon>
        <taxon>Asteroideae</taxon>
        <taxon>Anthemideae</taxon>
        <taxon>Anthemidinae</taxon>
        <taxon>Tanacetum</taxon>
    </lineage>
</organism>
<reference evidence="1" key="1">
    <citation type="journal article" date="2019" name="Sci. Rep.">
        <title>Draft genome of Tanacetum cinerariifolium, the natural source of mosquito coil.</title>
        <authorList>
            <person name="Yamashiro T."/>
            <person name="Shiraishi A."/>
            <person name="Satake H."/>
            <person name="Nakayama K."/>
        </authorList>
    </citation>
    <scope>NUCLEOTIDE SEQUENCE</scope>
</reference>
<protein>
    <submittedName>
        <fullName evidence="1">Uncharacterized protein</fullName>
    </submittedName>
</protein>
<evidence type="ECO:0000313" key="1">
    <source>
        <dbReference type="EMBL" id="GFB00825.1"/>
    </source>
</evidence>
<proteinExistence type="predicted"/>
<dbReference type="EMBL" id="BKCJ010532434">
    <property type="protein sequence ID" value="GFB00825.1"/>
    <property type="molecule type" value="Genomic_DNA"/>
</dbReference>
<accession>A0A699KLB5</accession>
<comment type="caution">
    <text evidence="1">The sequence shown here is derived from an EMBL/GenBank/DDBJ whole genome shotgun (WGS) entry which is preliminary data.</text>
</comment>
<name>A0A699KLB5_TANCI</name>
<dbReference type="AlphaFoldDB" id="A0A699KLB5"/>
<sequence>MAFKHSSLEPARHDMTHGTISLGLLPNLPPSTPYVPPLRTDRDILFELLFDELLTPLPSVDQQAAKVIAPIAEVVAPEPIASIDLPSSTNVDQDAPSPILENISEASSSLDVIPIVVYTAASNSKHVKNGLRIIL</sequence>
<gene>
    <name evidence="1" type="ORF">Tci_672796</name>
</gene>